<name>A0AAN9EM86_CROPI</name>
<organism evidence="1 2">
    <name type="scientific">Crotalaria pallida</name>
    <name type="common">Smooth rattlebox</name>
    <name type="synonym">Crotalaria striata</name>
    <dbReference type="NCBI Taxonomy" id="3830"/>
    <lineage>
        <taxon>Eukaryota</taxon>
        <taxon>Viridiplantae</taxon>
        <taxon>Streptophyta</taxon>
        <taxon>Embryophyta</taxon>
        <taxon>Tracheophyta</taxon>
        <taxon>Spermatophyta</taxon>
        <taxon>Magnoliopsida</taxon>
        <taxon>eudicotyledons</taxon>
        <taxon>Gunneridae</taxon>
        <taxon>Pentapetalae</taxon>
        <taxon>rosids</taxon>
        <taxon>fabids</taxon>
        <taxon>Fabales</taxon>
        <taxon>Fabaceae</taxon>
        <taxon>Papilionoideae</taxon>
        <taxon>50 kb inversion clade</taxon>
        <taxon>genistoids sensu lato</taxon>
        <taxon>core genistoids</taxon>
        <taxon>Crotalarieae</taxon>
        <taxon>Crotalaria</taxon>
    </lineage>
</organism>
<gene>
    <name evidence="1" type="ORF">RIF29_25327</name>
</gene>
<evidence type="ECO:0000313" key="2">
    <source>
        <dbReference type="Proteomes" id="UP001372338"/>
    </source>
</evidence>
<proteinExistence type="predicted"/>
<protein>
    <submittedName>
        <fullName evidence="1">Uncharacterized protein</fullName>
    </submittedName>
</protein>
<dbReference type="AlphaFoldDB" id="A0AAN9EM86"/>
<keyword evidence="2" id="KW-1185">Reference proteome</keyword>
<accession>A0AAN9EM86</accession>
<evidence type="ECO:0000313" key="1">
    <source>
        <dbReference type="EMBL" id="KAK7259714.1"/>
    </source>
</evidence>
<reference evidence="1 2" key="1">
    <citation type="submission" date="2024-01" db="EMBL/GenBank/DDBJ databases">
        <title>The genomes of 5 underutilized Papilionoideae crops provide insights into root nodulation and disease resistanc.</title>
        <authorList>
            <person name="Yuan L."/>
        </authorList>
    </citation>
    <scope>NUCLEOTIDE SEQUENCE [LARGE SCALE GENOMIC DNA]</scope>
    <source>
        <strain evidence="1">ZHUSHIDOU_FW_LH</strain>
        <tissue evidence="1">Leaf</tissue>
    </source>
</reference>
<comment type="caution">
    <text evidence="1">The sequence shown here is derived from an EMBL/GenBank/DDBJ whole genome shotgun (WGS) entry which is preliminary data.</text>
</comment>
<dbReference type="Proteomes" id="UP001372338">
    <property type="component" value="Unassembled WGS sequence"/>
</dbReference>
<sequence>MLSHRIERCTQTAAQTNGKRSSKYRAVTSIGGQGESHLWIRVIRRTLGLRRDDKKDWLPQCPSLLVGSHARCSSSMVQSGGERMGQSHYCPYGWKLPTRKRESCLVAPIVGIPHSFVEPMKA</sequence>
<dbReference type="EMBL" id="JAYWIO010000005">
    <property type="protein sequence ID" value="KAK7259714.1"/>
    <property type="molecule type" value="Genomic_DNA"/>
</dbReference>